<gene>
    <name evidence="1" type="ORF">ElyMa_002997800</name>
</gene>
<keyword evidence="2" id="KW-1185">Reference proteome</keyword>
<dbReference type="Proteomes" id="UP000762676">
    <property type="component" value="Unassembled WGS sequence"/>
</dbReference>
<reference evidence="1 2" key="1">
    <citation type="journal article" date="2021" name="Elife">
        <title>Chloroplast acquisition without the gene transfer in kleptoplastic sea slugs, Plakobranchus ocellatus.</title>
        <authorList>
            <person name="Maeda T."/>
            <person name="Takahashi S."/>
            <person name="Yoshida T."/>
            <person name="Shimamura S."/>
            <person name="Takaki Y."/>
            <person name="Nagai Y."/>
            <person name="Toyoda A."/>
            <person name="Suzuki Y."/>
            <person name="Arimoto A."/>
            <person name="Ishii H."/>
            <person name="Satoh N."/>
            <person name="Nishiyama T."/>
            <person name="Hasebe M."/>
            <person name="Maruyama T."/>
            <person name="Minagawa J."/>
            <person name="Obokata J."/>
            <person name="Shigenobu S."/>
        </authorList>
    </citation>
    <scope>NUCLEOTIDE SEQUENCE [LARGE SCALE GENOMIC DNA]</scope>
</reference>
<evidence type="ECO:0000313" key="2">
    <source>
        <dbReference type="Proteomes" id="UP000762676"/>
    </source>
</evidence>
<protein>
    <submittedName>
        <fullName evidence="1">Uncharacterized protein</fullName>
    </submittedName>
</protein>
<proteinExistence type="predicted"/>
<sequence length="103" mass="11620">MLLKTKSIDSKVTQALPALRRLKCGYTMSGLSSFPDVNLIRIGNDSFFLLEGLDILATPLMAAKRLAVKPRGLSRQNLSWKNHTGKKSPAKDKDRLLLHWRLF</sequence>
<dbReference type="AlphaFoldDB" id="A0AAV4IDN3"/>
<comment type="caution">
    <text evidence="1">The sequence shown here is derived from an EMBL/GenBank/DDBJ whole genome shotgun (WGS) entry which is preliminary data.</text>
</comment>
<dbReference type="EMBL" id="BMAT01006176">
    <property type="protein sequence ID" value="GFS07764.1"/>
    <property type="molecule type" value="Genomic_DNA"/>
</dbReference>
<accession>A0AAV4IDN3</accession>
<evidence type="ECO:0000313" key="1">
    <source>
        <dbReference type="EMBL" id="GFS07764.1"/>
    </source>
</evidence>
<organism evidence="1 2">
    <name type="scientific">Elysia marginata</name>
    <dbReference type="NCBI Taxonomy" id="1093978"/>
    <lineage>
        <taxon>Eukaryota</taxon>
        <taxon>Metazoa</taxon>
        <taxon>Spiralia</taxon>
        <taxon>Lophotrochozoa</taxon>
        <taxon>Mollusca</taxon>
        <taxon>Gastropoda</taxon>
        <taxon>Heterobranchia</taxon>
        <taxon>Euthyneura</taxon>
        <taxon>Panpulmonata</taxon>
        <taxon>Sacoglossa</taxon>
        <taxon>Placobranchoidea</taxon>
        <taxon>Plakobranchidae</taxon>
        <taxon>Elysia</taxon>
    </lineage>
</organism>
<name>A0AAV4IDN3_9GAST</name>